<feature type="non-terminal residue" evidence="2">
    <location>
        <position position="250"/>
    </location>
</feature>
<accession>A0A8H7ZN35</accession>
<proteinExistence type="predicted"/>
<evidence type="ECO:0000256" key="1">
    <source>
        <dbReference type="SAM" id="MobiDB-lite"/>
    </source>
</evidence>
<comment type="caution">
    <text evidence="2">The sequence shown here is derived from an EMBL/GenBank/DDBJ whole genome shotgun (WGS) entry which is preliminary data.</text>
</comment>
<dbReference type="OrthoDB" id="5590091at2759"/>
<feature type="non-terminal residue" evidence="2">
    <location>
        <position position="1"/>
    </location>
</feature>
<keyword evidence="3" id="KW-1185">Reference proteome</keyword>
<feature type="compositionally biased region" description="Polar residues" evidence="1">
    <location>
        <begin position="139"/>
        <end position="151"/>
    </location>
</feature>
<evidence type="ECO:0000313" key="3">
    <source>
        <dbReference type="Proteomes" id="UP000673691"/>
    </source>
</evidence>
<evidence type="ECO:0000313" key="2">
    <source>
        <dbReference type="EMBL" id="KAG5456205.1"/>
    </source>
</evidence>
<name>A0A8H7ZN35_9FUNG</name>
<protein>
    <submittedName>
        <fullName evidence="2">Uncharacterized protein</fullName>
    </submittedName>
</protein>
<dbReference type="Proteomes" id="UP000673691">
    <property type="component" value="Unassembled WGS sequence"/>
</dbReference>
<dbReference type="EMBL" id="JAEFCI010012110">
    <property type="protein sequence ID" value="KAG5456205.1"/>
    <property type="molecule type" value="Genomic_DNA"/>
</dbReference>
<dbReference type="AlphaFoldDB" id="A0A8H7ZN35"/>
<feature type="region of interest" description="Disordered" evidence="1">
    <location>
        <begin position="139"/>
        <end position="162"/>
    </location>
</feature>
<organism evidence="2 3">
    <name type="scientific">Olpidium bornovanus</name>
    <dbReference type="NCBI Taxonomy" id="278681"/>
    <lineage>
        <taxon>Eukaryota</taxon>
        <taxon>Fungi</taxon>
        <taxon>Fungi incertae sedis</taxon>
        <taxon>Olpidiomycota</taxon>
        <taxon>Olpidiomycotina</taxon>
        <taxon>Olpidiomycetes</taxon>
        <taxon>Olpidiales</taxon>
        <taxon>Olpidiaceae</taxon>
        <taxon>Olpidium</taxon>
    </lineage>
</organism>
<reference evidence="2 3" key="1">
    <citation type="journal article" name="Sci. Rep.">
        <title>Genome-scale phylogenetic analyses confirm Olpidium as the closest living zoosporic fungus to the non-flagellated, terrestrial fungi.</title>
        <authorList>
            <person name="Chang Y."/>
            <person name="Rochon D."/>
            <person name="Sekimoto S."/>
            <person name="Wang Y."/>
            <person name="Chovatia M."/>
            <person name="Sandor L."/>
            <person name="Salamov A."/>
            <person name="Grigoriev I.V."/>
            <person name="Stajich J.E."/>
            <person name="Spatafora J.W."/>
        </authorList>
    </citation>
    <scope>NUCLEOTIDE SEQUENCE [LARGE SCALE GENOMIC DNA]</scope>
    <source>
        <strain evidence="2">S191</strain>
    </source>
</reference>
<sequence>IPHLGNHACTTALGIFRVIENWIEEKLFAYTPAGRDCEEFVPILEEDVRTSALAVVRKLGVASKGFTGLSSVVVHVRSGHIYTLEGSEDLVAGGDAEHFFQQTVTGGTSLRCGNWTTQFPLFVDVSLQFRRSAELTGVPSQFQPSDATENWRSAGRPRVDDPLTKFPSHAGESIGESHVGSPHSTFLVVKMSSDIKQHEVDHTKSSTLAFMRSEAPGFLETSAIGPRGDVSPASSATIAPFARDECAWPR</sequence>
<gene>
    <name evidence="2" type="ORF">BJ554DRAFT_4118</name>
</gene>